<comment type="caution">
    <text evidence="1">The sequence shown here is derived from an EMBL/GenBank/DDBJ whole genome shotgun (WGS) entry which is preliminary data.</text>
</comment>
<gene>
    <name evidence="1" type="ORF">LCGC14_2606840</name>
</gene>
<protein>
    <submittedName>
        <fullName evidence="1">Uncharacterized protein</fullName>
    </submittedName>
</protein>
<evidence type="ECO:0000313" key="1">
    <source>
        <dbReference type="EMBL" id="KKL05359.1"/>
    </source>
</evidence>
<accession>A0A0F9A709</accession>
<organism evidence="1">
    <name type="scientific">marine sediment metagenome</name>
    <dbReference type="NCBI Taxonomy" id="412755"/>
    <lineage>
        <taxon>unclassified sequences</taxon>
        <taxon>metagenomes</taxon>
        <taxon>ecological metagenomes</taxon>
    </lineage>
</organism>
<reference evidence="1" key="1">
    <citation type="journal article" date="2015" name="Nature">
        <title>Complex archaea that bridge the gap between prokaryotes and eukaryotes.</title>
        <authorList>
            <person name="Spang A."/>
            <person name="Saw J.H."/>
            <person name="Jorgensen S.L."/>
            <person name="Zaremba-Niedzwiedzka K."/>
            <person name="Martijn J."/>
            <person name="Lind A.E."/>
            <person name="van Eijk R."/>
            <person name="Schleper C."/>
            <person name="Guy L."/>
            <person name="Ettema T.J."/>
        </authorList>
    </citation>
    <scope>NUCLEOTIDE SEQUENCE</scope>
</reference>
<dbReference type="EMBL" id="LAZR01044153">
    <property type="protein sequence ID" value="KKL05359.1"/>
    <property type="molecule type" value="Genomic_DNA"/>
</dbReference>
<feature type="non-terminal residue" evidence="1">
    <location>
        <position position="1"/>
    </location>
</feature>
<name>A0A0F9A709_9ZZZZ</name>
<dbReference type="AlphaFoldDB" id="A0A0F9A709"/>
<sequence>NRALGFPREWRPMEVRSATDDQMVFTPEGAWHFIADKLEEGHSLEEVVLNNPKGKHAYVMKIHISADVPHVYVKLQLENGKAIARSFHYSDKNKEQNA</sequence>
<proteinExistence type="predicted"/>